<dbReference type="PANTHER" id="PTHR24414">
    <property type="entry name" value="F-BOX/KELCH-REPEAT PROTEIN SKIP4"/>
    <property type="match status" value="1"/>
</dbReference>
<dbReference type="Pfam" id="PF00646">
    <property type="entry name" value="F-box"/>
    <property type="match status" value="1"/>
</dbReference>
<name>A0A6D2J176_9BRAS</name>
<dbReference type="Proteomes" id="UP000467841">
    <property type="component" value="Unassembled WGS sequence"/>
</dbReference>
<evidence type="ECO:0000313" key="2">
    <source>
        <dbReference type="EMBL" id="CAA7033573.1"/>
    </source>
</evidence>
<dbReference type="InterPro" id="IPR036047">
    <property type="entry name" value="F-box-like_dom_sf"/>
</dbReference>
<dbReference type="Gene3D" id="2.120.10.80">
    <property type="entry name" value="Kelch-type beta propeller"/>
    <property type="match status" value="1"/>
</dbReference>
<dbReference type="InterPro" id="IPR057499">
    <property type="entry name" value="Kelch_FKB95"/>
</dbReference>
<dbReference type="AlphaFoldDB" id="A0A6D2J176"/>
<sequence>MMLPDDLLLNCIARVSRSYYPILSLVCKRFRSLFVSTELYQTRTLLGCTETCLYVCLKLPTYYSRQHWFTLYLRPNSYSSRKFLLPITCPNSPCTYQSDFARVGSKVYSIGGRVISSGEASSSVMVMDCRTHTWSDAPSMLVARATPSACVLDGKIYVTGDCKNLDATNWMEVFDTKTQTWEFVSSSSTPESVRRGFRHQTLGYNGNVYVKFSEERENIYYEEQNVLYSCTCGRISWYDSQVKLWKPLEGDLRKLYAFTRDVTQVADYGGKLAVLWHHVAEKKAVLYAVIALEKRQGGTIWGRIERSYPVSTFRENKVAHLVAATL</sequence>
<organism evidence="2 3">
    <name type="scientific">Microthlaspi erraticum</name>
    <dbReference type="NCBI Taxonomy" id="1685480"/>
    <lineage>
        <taxon>Eukaryota</taxon>
        <taxon>Viridiplantae</taxon>
        <taxon>Streptophyta</taxon>
        <taxon>Embryophyta</taxon>
        <taxon>Tracheophyta</taxon>
        <taxon>Spermatophyta</taxon>
        <taxon>Magnoliopsida</taxon>
        <taxon>eudicotyledons</taxon>
        <taxon>Gunneridae</taxon>
        <taxon>Pentapetalae</taxon>
        <taxon>rosids</taxon>
        <taxon>malvids</taxon>
        <taxon>Brassicales</taxon>
        <taxon>Brassicaceae</taxon>
        <taxon>Coluteocarpeae</taxon>
        <taxon>Microthlaspi</taxon>
    </lineage>
</organism>
<dbReference type="InterPro" id="IPR050354">
    <property type="entry name" value="F-box/kelch-repeat_ARATH"/>
</dbReference>
<dbReference type="SMART" id="SM00612">
    <property type="entry name" value="Kelch"/>
    <property type="match status" value="2"/>
</dbReference>
<reference evidence="2" key="1">
    <citation type="submission" date="2020-01" db="EMBL/GenBank/DDBJ databases">
        <authorList>
            <person name="Mishra B."/>
        </authorList>
    </citation>
    <scope>NUCLEOTIDE SEQUENCE [LARGE SCALE GENOMIC DNA]</scope>
</reference>
<gene>
    <name evidence="2" type="ORF">MERR_LOCUS20808</name>
</gene>
<dbReference type="InterPro" id="IPR001810">
    <property type="entry name" value="F-box_dom"/>
</dbReference>
<dbReference type="Pfam" id="PF25210">
    <property type="entry name" value="Kelch_FKB95"/>
    <property type="match status" value="2"/>
</dbReference>
<dbReference type="OrthoDB" id="45365at2759"/>
<keyword evidence="3" id="KW-1185">Reference proteome</keyword>
<dbReference type="SUPFAM" id="SSF81383">
    <property type="entry name" value="F-box domain"/>
    <property type="match status" value="1"/>
</dbReference>
<proteinExistence type="predicted"/>
<dbReference type="EMBL" id="CACVBM020001134">
    <property type="protein sequence ID" value="CAA7033573.1"/>
    <property type="molecule type" value="Genomic_DNA"/>
</dbReference>
<dbReference type="CDD" id="cd22152">
    <property type="entry name" value="F-box_AtAFR-like"/>
    <property type="match status" value="1"/>
</dbReference>
<evidence type="ECO:0000259" key="1">
    <source>
        <dbReference type="PROSITE" id="PS50181"/>
    </source>
</evidence>
<comment type="caution">
    <text evidence="2">The sequence shown here is derived from an EMBL/GenBank/DDBJ whole genome shotgun (WGS) entry which is preliminary data.</text>
</comment>
<evidence type="ECO:0000313" key="3">
    <source>
        <dbReference type="Proteomes" id="UP000467841"/>
    </source>
</evidence>
<dbReference type="InterPro" id="IPR006652">
    <property type="entry name" value="Kelch_1"/>
</dbReference>
<dbReference type="SMART" id="SM00256">
    <property type="entry name" value="FBOX"/>
    <property type="match status" value="1"/>
</dbReference>
<feature type="domain" description="F-box" evidence="1">
    <location>
        <begin position="1"/>
        <end position="43"/>
    </location>
</feature>
<dbReference type="PROSITE" id="PS50181">
    <property type="entry name" value="FBOX"/>
    <property type="match status" value="1"/>
</dbReference>
<dbReference type="SUPFAM" id="SSF117281">
    <property type="entry name" value="Kelch motif"/>
    <property type="match status" value="1"/>
</dbReference>
<protein>
    <recommendedName>
        <fullName evidence="1">F-box domain-containing protein</fullName>
    </recommendedName>
</protein>
<accession>A0A6D2J176</accession>
<dbReference type="PANTHER" id="PTHR24414:SF202">
    <property type="entry name" value="F-BOX DOMAIN-CONTAINING PROTEIN"/>
    <property type="match status" value="1"/>
</dbReference>
<dbReference type="InterPro" id="IPR015915">
    <property type="entry name" value="Kelch-typ_b-propeller"/>
</dbReference>